<comment type="caution">
    <text evidence="2">The sequence shown here is derived from an EMBL/GenBank/DDBJ whole genome shotgun (WGS) entry which is preliminary data.</text>
</comment>
<name>A0A4C1U1J1_EUMVA</name>
<dbReference type="Proteomes" id="UP000299102">
    <property type="component" value="Unassembled WGS sequence"/>
</dbReference>
<keyword evidence="3" id="KW-1185">Reference proteome</keyword>
<feature type="region of interest" description="Disordered" evidence="1">
    <location>
        <begin position="67"/>
        <end position="104"/>
    </location>
</feature>
<protein>
    <submittedName>
        <fullName evidence="2">Uncharacterized protein</fullName>
    </submittedName>
</protein>
<proteinExistence type="predicted"/>
<gene>
    <name evidence="2" type="ORF">EVAR_75668_1</name>
</gene>
<dbReference type="AlphaFoldDB" id="A0A4C1U1J1"/>
<sequence>MSINLQSPLLPRNPFALVRANPTKTNNSISVARSPQPSIQIRNVHTEANLGNTRGEKYGTIARSSVDTAEISVPEDANNPDETRAANPRAPPDRPPRRLIAGLM</sequence>
<reference evidence="2 3" key="1">
    <citation type="journal article" date="2019" name="Commun. Biol.">
        <title>The bagworm genome reveals a unique fibroin gene that provides high tensile strength.</title>
        <authorList>
            <person name="Kono N."/>
            <person name="Nakamura H."/>
            <person name="Ohtoshi R."/>
            <person name="Tomita M."/>
            <person name="Numata K."/>
            <person name="Arakawa K."/>
        </authorList>
    </citation>
    <scope>NUCLEOTIDE SEQUENCE [LARGE SCALE GENOMIC DNA]</scope>
</reference>
<dbReference type="EMBL" id="BGZK01000110">
    <property type="protein sequence ID" value="GBP19696.1"/>
    <property type="molecule type" value="Genomic_DNA"/>
</dbReference>
<organism evidence="2 3">
    <name type="scientific">Eumeta variegata</name>
    <name type="common">Bagworm moth</name>
    <name type="synonym">Eumeta japonica</name>
    <dbReference type="NCBI Taxonomy" id="151549"/>
    <lineage>
        <taxon>Eukaryota</taxon>
        <taxon>Metazoa</taxon>
        <taxon>Ecdysozoa</taxon>
        <taxon>Arthropoda</taxon>
        <taxon>Hexapoda</taxon>
        <taxon>Insecta</taxon>
        <taxon>Pterygota</taxon>
        <taxon>Neoptera</taxon>
        <taxon>Endopterygota</taxon>
        <taxon>Lepidoptera</taxon>
        <taxon>Glossata</taxon>
        <taxon>Ditrysia</taxon>
        <taxon>Tineoidea</taxon>
        <taxon>Psychidae</taxon>
        <taxon>Oiketicinae</taxon>
        <taxon>Eumeta</taxon>
    </lineage>
</organism>
<accession>A0A4C1U1J1</accession>
<evidence type="ECO:0000256" key="1">
    <source>
        <dbReference type="SAM" id="MobiDB-lite"/>
    </source>
</evidence>
<evidence type="ECO:0000313" key="2">
    <source>
        <dbReference type="EMBL" id="GBP19696.1"/>
    </source>
</evidence>
<evidence type="ECO:0000313" key="3">
    <source>
        <dbReference type="Proteomes" id="UP000299102"/>
    </source>
</evidence>